<protein>
    <submittedName>
        <fullName evidence="1">Uncharacterized protein</fullName>
    </submittedName>
</protein>
<sequence length="276" mass="30956">MLALNSLIWSELEGPYGFADAVPEMLQQLAQNYGSEVKDELYWEQLYHQNTIYSCTYAAVPYLAEIALRSNDPEVKLDIYMTCGLFEANNSCEFTSEMPAEFEQLVPSIDAKARADIYLSYYDAINKLGEMSEQLAAYAEPNKDDSEKRYIAIADAAFHGERAAANMLQTHSIGDEYVASCPSCEHETFIWPDESGEKLVAYKADPVFNGKDAPVNITPADPASSEESSLRYVYSRAERLGDEQLKAQLPYMAGHTNCPACGEKFHIWKQLLALYN</sequence>
<organism evidence="1">
    <name type="scientific">Paenibacillus sp. BIHB 4019</name>
    <dbReference type="NCBI Taxonomy" id="1870819"/>
    <lineage>
        <taxon>Bacteria</taxon>
        <taxon>Bacillati</taxon>
        <taxon>Bacillota</taxon>
        <taxon>Bacilli</taxon>
        <taxon>Bacillales</taxon>
        <taxon>Paenibacillaceae</taxon>
        <taxon>Paenibacillus</taxon>
    </lineage>
</organism>
<gene>
    <name evidence="1" type="ORF">BBD42_28695</name>
</gene>
<accession>A0A1B2DQQ2</accession>
<reference evidence="1" key="1">
    <citation type="submission" date="2016-08" db="EMBL/GenBank/DDBJ databases">
        <title>Complete Genome Seqeunce of Paenibacillus sp. BIHB 4019 from tea rhizoplane.</title>
        <authorList>
            <person name="Thakur R."/>
            <person name="Swarnkar M.K."/>
            <person name="Gulati A."/>
        </authorList>
    </citation>
    <scope>NUCLEOTIDE SEQUENCE [LARGE SCALE GENOMIC DNA]</scope>
    <source>
        <strain evidence="1">BIHB4019</strain>
    </source>
</reference>
<dbReference type="RefSeq" id="WP_099520982.1">
    <property type="nucleotide sequence ID" value="NZ_CP016808.1"/>
</dbReference>
<dbReference type="AlphaFoldDB" id="A0A1B2DQQ2"/>
<evidence type="ECO:0000313" key="1">
    <source>
        <dbReference type="EMBL" id="ANY70036.1"/>
    </source>
</evidence>
<dbReference type="EMBL" id="CP016808">
    <property type="protein sequence ID" value="ANY70036.1"/>
    <property type="molecule type" value="Genomic_DNA"/>
</dbReference>
<name>A0A1B2DQQ2_9BACL</name>
<proteinExistence type="predicted"/>